<dbReference type="Proteomes" id="UP000181901">
    <property type="component" value="Unassembled WGS sequence"/>
</dbReference>
<organism evidence="1 2">
    <name type="scientific">Pseudodesulfovibrio hydrargyri</name>
    <dbReference type="NCBI Taxonomy" id="2125990"/>
    <lineage>
        <taxon>Bacteria</taxon>
        <taxon>Pseudomonadati</taxon>
        <taxon>Thermodesulfobacteriota</taxon>
        <taxon>Desulfovibrionia</taxon>
        <taxon>Desulfovibrionales</taxon>
        <taxon>Desulfovibrionaceae</taxon>
    </lineage>
</organism>
<dbReference type="RefSeq" id="WP_071545182.1">
    <property type="nucleotide sequence ID" value="NZ_LKAQ01000004.1"/>
</dbReference>
<comment type="caution">
    <text evidence="1">The sequence shown here is derived from an EMBL/GenBank/DDBJ whole genome shotgun (WGS) entry which is preliminary data.</text>
</comment>
<protein>
    <submittedName>
        <fullName evidence="1">Uncharacterized protein</fullName>
    </submittedName>
</protein>
<keyword evidence="2" id="KW-1185">Reference proteome</keyword>
<evidence type="ECO:0000313" key="2">
    <source>
        <dbReference type="Proteomes" id="UP000181901"/>
    </source>
</evidence>
<gene>
    <name evidence="1" type="ORF">BerOc1_01614</name>
</gene>
<dbReference type="OrthoDB" id="5464979at2"/>
<name>A0A1J5ND99_9BACT</name>
<reference evidence="1 2" key="1">
    <citation type="submission" date="2015-09" db="EMBL/GenBank/DDBJ databases">
        <title>Genome of Desulfovibrio dechloracetivorans BerOc1, a mercury methylating strain isolated from highly hydrocarbons and metals contaminated coastal sediments.</title>
        <authorList>
            <person name="Goni Urriza M."/>
            <person name="Gassie C."/>
            <person name="Bouchez O."/>
            <person name="Klopp C."/>
            <person name="Ranchou-Peyruse A."/>
            <person name="Remy G."/>
        </authorList>
    </citation>
    <scope>NUCLEOTIDE SEQUENCE [LARGE SCALE GENOMIC DNA]</scope>
    <source>
        <strain evidence="1 2">BerOc1</strain>
    </source>
</reference>
<accession>A0A1J5ND99</accession>
<proteinExistence type="predicted"/>
<dbReference type="EMBL" id="LKAQ01000004">
    <property type="protein sequence ID" value="OIQ49689.1"/>
    <property type="molecule type" value="Genomic_DNA"/>
</dbReference>
<evidence type="ECO:0000313" key="1">
    <source>
        <dbReference type="EMBL" id="OIQ49689.1"/>
    </source>
</evidence>
<sequence length="150" mass="16785">MTMRTKSALVVTIGLLLLFAVLFSFDYTDRYVSDRFFKALKEAPAGTGRTYSLDAFMEYYDWDSVCVVLPGGEHDFSTLFGRDYEPAPRKEGGWSLVFLKEGAVNAEIVVDPAVLEPSADRTDGCLDRWAAIFSLRPDEQGKLHMTFAGH</sequence>
<dbReference type="AlphaFoldDB" id="A0A1J5ND99"/>